<keyword evidence="7" id="KW-0539">Nucleus</keyword>
<feature type="domain" description="PHD-type" evidence="10">
    <location>
        <begin position="181"/>
        <end position="237"/>
    </location>
</feature>
<dbReference type="GO" id="GO:0032039">
    <property type="term" value="C:integrator complex"/>
    <property type="evidence" value="ECO:0007669"/>
    <property type="project" value="UniProtKB-ARBA"/>
</dbReference>
<evidence type="ECO:0000313" key="11">
    <source>
        <dbReference type="EMBL" id="PVD37834.1"/>
    </source>
</evidence>
<evidence type="ECO:0000256" key="3">
    <source>
        <dbReference type="ARBA" id="ARBA00016814"/>
    </source>
</evidence>
<dbReference type="GO" id="GO:0160232">
    <property type="term" value="C:INTAC complex"/>
    <property type="evidence" value="ECO:0007669"/>
    <property type="project" value="UniProtKB-ARBA"/>
</dbReference>
<evidence type="ECO:0000256" key="5">
    <source>
        <dbReference type="ARBA" id="ARBA00022771"/>
    </source>
</evidence>
<dbReference type="GO" id="GO:0034472">
    <property type="term" value="P:snRNA 3'-end processing"/>
    <property type="evidence" value="ECO:0007669"/>
    <property type="project" value="TreeGrafter"/>
</dbReference>
<name>A0A2T7PWM7_POMCA</name>
<feature type="compositionally biased region" description="Basic and acidic residues" evidence="9">
    <location>
        <begin position="98"/>
        <end position="151"/>
    </location>
</feature>
<feature type="region of interest" description="Disordered" evidence="9">
    <location>
        <begin position="38"/>
        <end position="171"/>
    </location>
</feature>
<comment type="similarity">
    <text evidence="2">Belongs to the Integrator subunit 12 family.</text>
</comment>
<evidence type="ECO:0000256" key="8">
    <source>
        <dbReference type="PROSITE-ProRule" id="PRU00146"/>
    </source>
</evidence>
<dbReference type="FunFam" id="3.30.40.10:FF:000101">
    <property type="entry name" value="Integrator complex subunit 12"/>
    <property type="match status" value="1"/>
</dbReference>
<feature type="compositionally biased region" description="Gly residues" evidence="9">
    <location>
        <begin position="374"/>
        <end position="388"/>
    </location>
</feature>
<dbReference type="OMA" id="QECHCLY"/>
<dbReference type="CDD" id="cd15501">
    <property type="entry name" value="PHD_Int12"/>
    <property type="match status" value="1"/>
</dbReference>
<dbReference type="InterPro" id="IPR013083">
    <property type="entry name" value="Znf_RING/FYVE/PHD"/>
</dbReference>
<evidence type="ECO:0000256" key="9">
    <source>
        <dbReference type="SAM" id="MobiDB-lite"/>
    </source>
</evidence>
<protein>
    <recommendedName>
        <fullName evidence="3">Integrator complex subunit 12</fullName>
    </recommendedName>
</protein>
<organism evidence="11 12">
    <name type="scientific">Pomacea canaliculata</name>
    <name type="common">Golden apple snail</name>
    <dbReference type="NCBI Taxonomy" id="400727"/>
    <lineage>
        <taxon>Eukaryota</taxon>
        <taxon>Metazoa</taxon>
        <taxon>Spiralia</taxon>
        <taxon>Lophotrochozoa</taxon>
        <taxon>Mollusca</taxon>
        <taxon>Gastropoda</taxon>
        <taxon>Caenogastropoda</taxon>
        <taxon>Architaenioglossa</taxon>
        <taxon>Ampullarioidea</taxon>
        <taxon>Ampullariidae</taxon>
        <taxon>Pomacea</taxon>
    </lineage>
</organism>
<dbReference type="PROSITE" id="PS01359">
    <property type="entry name" value="ZF_PHD_1"/>
    <property type="match status" value="1"/>
</dbReference>
<proteinExistence type="inferred from homology"/>
<evidence type="ECO:0000256" key="1">
    <source>
        <dbReference type="ARBA" id="ARBA00004123"/>
    </source>
</evidence>
<dbReference type="STRING" id="400727.A0A2T7PWM7"/>
<dbReference type="Proteomes" id="UP000245119">
    <property type="component" value="Linkage Group LG1"/>
</dbReference>
<comment type="subcellular location">
    <subcellularLocation>
        <location evidence="1">Nucleus</location>
    </subcellularLocation>
</comment>
<dbReference type="Gene3D" id="3.30.40.10">
    <property type="entry name" value="Zinc/RING finger domain, C3HC4 (zinc finger)"/>
    <property type="match status" value="1"/>
</dbReference>
<evidence type="ECO:0000313" key="12">
    <source>
        <dbReference type="Proteomes" id="UP000245119"/>
    </source>
</evidence>
<dbReference type="PROSITE" id="PS50016">
    <property type="entry name" value="ZF_PHD_2"/>
    <property type="match status" value="1"/>
</dbReference>
<accession>A0A2T7PWM7</accession>
<reference evidence="11 12" key="1">
    <citation type="submission" date="2018-04" db="EMBL/GenBank/DDBJ databases">
        <title>The genome of golden apple snail Pomacea canaliculata provides insight into stress tolerance and invasive adaptation.</title>
        <authorList>
            <person name="Liu C."/>
            <person name="Liu B."/>
            <person name="Ren Y."/>
            <person name="Zhang Y."/>
            <person name="Wang H."/>
            <person name="Li S."/>
            <person name="Jiang F."/>
            <person name="Yin L."/>
            <person name="Zhang G."/>
            <person name="Qian W."/>
            <person name="Fan W."/>
        </authorList>
    </citation>
    <scope>NUCLEOTIDE SEQUENCE [LARGE SCALE GENOMIC DNA]</scope>
    <source>
        <strain evidence="11">SZHN2017</strain>
        <tissue evidence="11">Muscle</tissue>
    </source>
</reference>
<dbReference type="OrthoDB" id="5846437at2759"/>
<feature type="region of interest" description="Disordered" evidence="9">
    <location>
        <begin position="316"/>
        <end position="426"/>
    </location>
</feature>
<feature type="compositionally biased region" description="Basic and acidic residues" evidence="9">
    <location>
        <begin position="340"/>
        <end position="366"/>
    </location>
</feature>
<dbReference type="InterPro" id="IPR039054">
    <property type="entry name" value="Int12_PHD"/>
</dbReference>
<keyword evidence="6" id="KW-0862">Zinc</keyword>
<keyword evidence="5 8" id="KW-0863">Zinc-finger</keyword>
<dbReference type="Pfam" id="PF00628">
    <property type="entry name" value="PHD"/>
    <property type="match status" value="1"/>
</dbReference>
<evidence type="ECO:0000256" key="7">
    <source>
        <dbReference type="ARBA" id="ARBA00023242"/>
    </source>
</evidence>
<comment type="caution">
    <text evidence="11">The sequence shown here is derived from an EMBL/GenBank/DDBJ whole genome shotgun (WGS) entry which is preliminary data.</text>
</comment>
<gene>
    <name evidence="11" type="ORF">C0Q70_00436</name>
</gene>
<evidence type="ECO:0000256" key="6">
    <source>
        <dbReference type="ARBA" id="ARBA00022833"/>
    </source>
</evidence>
<dbReference type="InterPro" id="IPR001965">
    <property type="entry name" value="Znf_PHD"/>
</dbReference>
<dbReference type="InterPro" id="IPR051776">
    <property type="entry name" value="Integrator_subunit_12"/>
</dbReference>
<dbReference type="AlphaFoldDB" id="A0A2T7PWM7"/>
<feature type="compositionally biased region" description="Basic and acidic residues" evidence="9">
    <location>
        <begin position="49"/>
        <end position="76"/>
    </location>
</feature>
<dbReference type="SUPFAM" id="SSF57903">
    <property type="entry name" value="FYVE/PHD zinc finger"/>
    <property type="match status" value="1"/>
</dbReference>
<keyword evidence="4" id="KW-0479">Metal-binding</keyword>
<dbReference type="GO" id="GO:0008270">
    <property type="term" value="F:zinc ion binding"/>
    <property type="evidence" value="ECO:0007669"/>
    <property type="project" value="UniProtKB-KW"/>
</dbReference>
<dbReference type="EMBL" id="PZQS01000001">
    <property type="protein sequence ID" value="PVD37834.1"/>
    <property type="molecule type" value="Genomic_DNA"/>
</dbReference>
<keyword evidence="12" id="KW-1185">Reference proteome</keyword>
<dbReference type="PANTHER" id="PTHR13415">
    <property type="entry name" value="NUCLEAR FACTOR-RELATED"/>
    <property type="match status" value="1"/>
</dbReference>
<dbReference type="SMART" id="SM00249">
    <property type="entry name" value="PHD"/>
    <property type="match status" value="1"/>
</dbReference>
<dbReference type="InterPro" id="IPR019787">
    <property type="entry name" value="Znf_PHD-finger"/>
</dbReference>
<dbReference type="GO" id="GO:0160240">
    <property type="term" value="P:RNA polymerase II transcription initiation surveillance"/>
    <property type="evidence" value="ECO:0007669"/>
    <property type="project" value="UniProtKB-ARBA"/>
</dbReference>
<dbReference type="InterPro" id="IPR019786">
    <property type="entry name" value="Zinc_finger_PHD-type_CS"/>
</dbReference>
<evidence type="ECO:0000259" key="10">
    <source>
        <dbReference type="PROSITE" id="PS50016"/>
    </source>
</evidence>
<dbReference type="InterPro" id="IPR011011">
    <property type="entry name" value="Znf_FYVE_PHD"/>
</dbReference>
<sequence length="426" mass="46839">MATLDLDPVFVKALRLLHSKSKDSALQLRAMLDESITARKAQKSSGSLDSDHKASSKSSKDEDNKKRSADKIKQDVSDISGPSETKRLKTDSSPTSSHSKEEKKEKEREKEKARKEKEKKEQKEKERERLEKERQRELEREREKEKEKLKEEESDEETEEDEEEEDDGIAVDADDFAIGLGISCEVCRQFDVSSGNQLVECQECHALYHQECHKPPVTEQDVNDPRFVWYCNKCSRSMKKMAAQKPARTKPEKPTTPVKEVVSNVKPLKPDITPATFAFRRLEVKPTTSNAKETPSVPVSSKPLLGLASLAANLSKPAATKPETSKPSQPAWKAELTKSSSKDGGAEKTVTRGEGGKTVKEGKTGEITKPGSPAGSGSGSKGGSGNGGKQSPASSASASSLASANKRLQIMKKNAARQQEKRVHIK</sequence>
<evidence type="ECO:0000256" key="2">
    <source>
        <dbReference type="ARBA" id="ARBA00006009"/>
    </source>
</evidence>
<evidence type="ECO:0000256" key="4">
    <source>
        <dbReference type="ARBA" id="ARBA00022723"/>
    </source>
</evidence>
<feature type="compositionally biased region" description="Acidic residues" evidence="9">
    <location>
        <begin position="152"/>
        <end position="171"/>
    </location>
</feature>
<feature type="compositionally biased region" description="Low complexity" evidence="9">
    <location>
        <begin position="389"/>
        <end position="404"/>
    </location>
</feature>
<dbReference type="PANTHER" id="PTHR13415:SF2">
    <property type="entry name" value="INTEGRATOR COMPLEX SUBUNIT 12"/>
    <property type="match status" value="1"/>
</dbReference>